<feature type="region of interest" description="Disordered" evidence="1">
    <location>
        <begin position="46"/>
        <end position="78"/>
    </location>
</feature>
<protein>
    <submittedName>
        <fullName evidence="2">Uncharacterized protein</fullName>
    </submittedName>
</protein>
<feature type="compositionally biased region" description="Low complexity" evidence="1">
    <location>
        <begin position="515"/>
        <end position="524"/>
    </location>
</feature>
<reference evidence="2" key="1">
    <citation type="journal article" date="2023" name="Mol. Phylogenet. Evol.">
        <title>Genome-scale phylogeny and comparative genomics of the fungal order Sordariales.</title>
        <authorList>
            <person name="Hensen N."/>
            <person name="Bonometti L."/>
            <person name="Westerberg I."/>
            <person name="Brannstrom I.O."/>
            <person name="Guillou S."/>
            <person name="Cros-Aarteil S."/>
            <person name="Calhoun S."/>
            <person name="Haridas S."/>
            <person name="Kuo A."/>
            <person name="Mondo S."/>
            <person name="Pangilinan J."/>
            <person name="Riley R."/>
            <person name="LaButti K."/>
            <person name="Andreopoulos B."/>
            <person name="Lipzen A."/>
            <person name="Chen C."/>
            <person name="Yan M."/>
            <person name="Daum C."/>
            <person name="Ng V."/>
            <person name="Clum A."/>
            <person name="Steindorff A."/>
            <person name="Ohm R.A."/>
            <person name="Martin F."/>
            <person name="Silar P."/>
            <person name="Natvig D.O."/>
            <person name="Lalanne C."/>
            <person name="Gautier V."/>
            <person name="Ament-Velasquez S.L."/>
            <person name="Kruys A."/>
            <person name="Hutchinson M.I."/>
            <person name="Powell A.J."/>
            <person name="Barry K."/>
            <person name="Miller A.N."/>
            <person name="Grigoriev I.V."/>
            <person name="Debuchy R."/>
            <person name="Gladieux P."/>
            <person name="Hiltunen Thoren M."/>
            <person name="Johannesson H."/>
        </authorList>
    </citation>
    <scope>NUCLEOTIDE SEQUENCE</scope>
    <source>
        <strain evidence="2">CBS 958.72</strain>
    </source>
</reference>
<dbReference type="EMBL" id="JAULSN010000004">
    <property type="protein sequence ID" value="KAK3373261.1"/>
    <property type="molecule type" value="Genomic_DNA"/>
</dbReference>
<comment type="caution">
    <text evidence="2">The sequence shown here is derived from an EMBL/GenBank/DDBJ whole genome shotgun (WGS) entry which is preliminary data.</text>
</comment>
<accession>A0AAE0KC78</accession>
<gene>
    <name evidence="2" type="ORF">B0T24DRAFT_666554</name>
</gene>
<feature type="compositionally biased region" description="Basic residues" evidence="1">
    <location>
        <begin position="620"/>
        <end position="634"/>
    </location>
</feature>
<evidence type="ECO:0000313" key="3">
    <source>
        <dbReference type="Proteomes" id="UP001287356"/>
    </source>
</evidence>
<feature type="compositionally biased region" description="Basic and acidic residues" evidence="1">
    <location>
        <begin position="682"/>
        <end position="697"/>
    </location>
</feature>
<proteinExistence type="predicted"/>
<dbReference type="AlphaFoldDB" id="A0AAE0KC78"/>
<organism evidence="2 3">
    <name type="scientific">Lasiosphaeria ovina</name>
    <dbReference type="NCBI Taxonomy" id="92902"/>
    <lineage>
        <taxon>Eukaryota</taxon>
        <taxon>Fungi</taxon>
        <taxon>Dikarya</taxon>
        <taxon>Ascomycota</taxon>
        <taxon>Pezizomycotina</taxon>
        <taxon>Sordariomycetes</taxon>
        <taxon>Sordariomycetidae</taxon>
        <taxon>Sordariales</taxon>
        <taxon>Lasiosphaeriaceae</taxon>
        <taxon>Lasiosphaeria</taxon>
    </lineage>
</organism>
<feature type="compositionally biased region" description="Low complexity" evidence="1">
    <location>
        <begin position="774"/>
        <end position="790"/>
    </location>
</feature>
<feature type="compositionally biased region" description="Low complexity" evidence="1">
    <location>
        <begin position="489"/>
        <end position="504"/>
    </location>
</feature>
<sequence>MGQTSWARDGCRRACRRARRGGQSRGWDAVDHVGRGRGSALAFPGHTGPAPACSSCTRPSHERGSEWKPPSSPNRAFPNAEAVDARRWTSLCLSLDLVSGFDPICQGICDMANGSQAFYALWQESGVREKLFDLLSNDDICAVRLANSACCNLVTKRLFLRTYLTFTPNTFTRPSRIQALSRIGHHVEHLTFHFAHSEATFLPPLIHPQTGHELNFLYTPHTSMASVLSRPKYGNSEFGEILTQQYPPLFHAASNVPSFINAMQHLPNIRHLTIKTPGQDPRERYRRDIVDYALISLRISLERAPLARLNKLSLSAVHPSAFLYLRHLPGLGASPAAARRWRQIRKLNISVESWDFYGPSPGLDQLKIIDDFIRNLAPTLEKLSFTWLGRKGPCPLALCEDPLFAPPRNTKKLFNEVTSPMSPLPPRPSRRPLVMPRLRAMSVRNATMNAPQIRGLVNSHKATVREFDFENVALIGSGSWDDALAPLADGGSSDSWSRRSLGGSENSFRPPTARSASGSGVASSQEDEQLPASSAAAAAASRELFDVDLEGMVFGGINDVEALEAGVEEWARGVTAAAASQDGGAIGIILEADEEKAEDDDGLASDIEAAKQASHGFSTKLKKRRIRKKSRSHYSSKDELAEEDKDSRRSERHSNRSDRSGRQDQPSERHRHHSRSRHKHSRSDDTSDRYHSRDGSTHSRRSHHHHRRHRSEEIPDMPAMPEVIGTDDEDYYRPRTPQPKPSITAPILNPDPLPILLQPAVYDPSAKTKAVLRTSTDSTSPLPPAAAAATGNDGLSSVQRSIEADLLAEAEDAAARSTALRRAKEAVLTKLSREFCRRKAPGAHSKDSAAVTAGLSALNLGMNMNLNLNGGASMGCGATSSMGLRIREGLFGRSLANVAAMAPDHRSMDSQTALVPLMFSRS</sequence>
<feature type="compositionally biased region" description="Basic residues" evidence="1">
    <location>
        <begin position="698"/>
        <end position="709"/>
    </location>
</feature>
<feature type="region of interest" description="Disordered" evidence="1">
    <location>
        <begin position="488"/>
        <end position="535"/>
    </location>
</feature>
<reference evidence="2" key="2">
    <citation type="submission" date="2023-06" db="EMBL/GenBank/DDBJ databases">
        <authorList>
            <consortium name="Lawrence Berkeley National Laboratory"/>
            <person name="Haridas S."/>
            <person name="Hensen N."/>
            <person name="Bonometti L."/>
            <person name="Westerberg I."/>
            <person name="Brannstrom I.O."/>
            <person name="Guillou S."/>
            <person name="Cros-Aarteil S."/>
            <person name="Calhoun S."/>
            <person name="Kuo A."/>
            <person name="Mondo S."/>
            <person name="Pangilinan J."/>
            <person name="Riley R."/>
            <person name="Labutti K."/>
            <person name="Andreopoulos B."/>
            <person name="Lipzen A."/>
            <person name="Chen C."/>
            <person name="Yanf M."/>
            <person name="Daum C."/>
            <person name="Ng V."/>
            <person name="Clum A."/>
            <person name="Steindorff A."/>
            <person name="Ohm R."/>
            <person name="Martin F."/>
            <person name="Silar P."/>
            <person name="Natvig D."/>
            <person name="Lalanne C."/>
            <person name="Gautier V."/>
            <person name="Ament-Velasquez S.L."/>
            <person name="Kruys A."/>
            <person name="Hutchinson M.I."/>
            <person name="Powell A.J."/>
            <person name="Barry K."/>
            <person name="Miller A.N."/>
            <person name="Grigoriev I.V."/>
            <person name="Debuchy R."/>
            <person name="Gladieux P."/>
            <person name="Thoren M.H."/>
            <person name="Johannesson H."/>
        </authorList>
    </citation>
    <scope>NUCLEOTIDE SEQUENCE</scope>
    <source>
        <strain evidence="2">CBS 958.72</strain>
    </source>
</reference>
<dbReference type="Proteomes" id="UP001287356">
    <property type="component" value="Unassembled WGS sequence"/>
</dbReference>
<evidence type="ECO:0000256" key="1">
    <source>
        <dbReference type="SAM" id="MobiDB-lite"/>
    </source>
</evidence>
<keyword evidence="3" id="KW-1185">Reference proteome</keyword>
<feature type="compositionally biased region" description="Basic and acidic residues" evidence="1">
    <location>
        <begin position="635"/>
        <end position="668"/>
    </location>
</feature>
<feature type="compositionally biased region" description="Basic residues" evidence="1">
    <location>
        <begin position="669"/>
        <end position="681"/>
    </location>
</feature>
<name>A0AAE0KC78_9PEZI</name>
<feature type="region of interest" description="Disordered" evidence="1">
    <location>
        <begin position="773"/>
        <end position="793"/>
    </location>
</feature>
<feature type="region of interest" description="Disordered" evidence="1">
    <location>
        <begin position="613"/>
        <end position="747"/>
    </location>
</feature>
<evidence type="ECO:0000313" key="2">
    <source>
        <dbReference type="EMBL" id="KAK3373261.1"/>
    </source>
</evidence>